<accession>A0AAE0RNA7</accession>
<name>A0AAE0RNA7_9BIVA</name>
<evidence type="ECO:0000313" key="3">
    <source>
        <dbReference type="Proteomes" id="UP001195483"/>
    </source>
</evidence>
<dbReference type="EMBL" id="JAEAOA010000697">
    <property type="protein sequence ID" value="KAK3576544.1"/>
    <property type="molecule type" value="Genomic_DNA"/>
</dbReference>
<dbReference type="Proteomes" id="UP001195483">
    <property type="component" value="Unassembled WGS sequence"/>
</dbReference>
<reference evidence="2" key="3">
    <citation type="submission" date="2023-05" db="EMBL/GenBank/DDBJ databases">
        <authorList>
            <person name="Smith C.H."/>
        </authorList>
    </citation>
    <scope>NUCLEOTIDE SEQUENCE</scope>
    <source>
        <strain evidence="2">CHS0354</strain>
        <tissue evidence="2">Mantle</tissue>
    </source>
</reference>
<reference evidence="2" key="1">
    <citation type="journal article" date="2021" name="Genome Biol. Evol.">
        <title>A High-Quality Reference Genome for a Parasitic Bivalve with Doubly Uniparental Inheritance (Bivalvia: Unionida).</title>
        <authorList>
            <person name="Smith C.H."/>
        </authorList>
    </citation>
    <scope>NUCLEOTIDE SEQUENCE</scope>
    <source>
        <strain evidence="2">CHS0354</strain>
    </source>
</reference>
<sequence>MTSHHDLKWSYFTPQAQAVVVEAVVVTANGDICKAEGCSVGGSLLLLFLIKKCLHFLSGPFCLLKSSNVSNDGDRGEIGTDRKVLRIRYEITQPQDATNDGDRGENSASNKSLPKKKGKNTRYSSSSSRFSRAITPSTERANTFHPNIKSSLQRLA</sequence>
<proteinExistence type="predicted"/>
<comment type="caution">
    <text evidence="2">The sequence shown here is derived from an EMBL/GenBank/DDBJ whole genome shotgun (WGS) entry which is preliminary data.</text>
</comment>
<reference evidence="2" key="2">
    <citation type="journal article" date="2021" name="Genome Biol. Evol.">
        <title>Developing a high-quality reference genome for a parasitic bivalve with doubly uniparental inheritance (Bivalvia: Unionida).</title>
        <authorList>
            <person name="Smith C.H."/>
        </authorList>
    </citation>
    <scope>NUCLEOTIDE SEQUENCE</scope>
    <source>
        <strain evidence="2">CHS0354</strain>
        <tissue evidence="2">Mantle</tissue>
    </source>
</reference>
<evidence type="ECO:0000256" key="1">
    <source>
        <dbReference type="SAM" id="MobiDB-lite"/>
    </source>
</evidence>
<keyword evidence="3" id="KW-1185">Reference proteome</keyword>
<protein>
    <submittedName>
        <fullName evidence="2">Uncharacterized protein</fullName>
    </submittedName>
</protein>
<gene>
    <name evidence="2" type="ORF">CHS0354_011220</name>
</gene>
<feature type="compositionally biased region" description="Polar residues" evidence="1">
    <location>
        <begin position="134"/>
        <end position="156"/>
    </location>
</feature>
<evidence type="ECO:0000313" key="2">
    <source>
        <dbReference type="EMBL" id="KAK3576544.1"/>
    </source>
</evidence>
<organism evidence="2 3">
    <name type="scientific">Potamilus streckersoni</name>
    <dbReference type="NCBI Taxonomy" id="2493646"/>
    <lineage>
        <taxon>Eukaryota</taxon>
        <taxon>Metazoa</taxon>
        <taxon>Spiralia</taxon>
        <taxon>Lophotrochozoa</taxon>
        <taxon>Mollusca</taxon>
        <taxon>Bivalvia</taxon>
        <taxon>Autobranchia</taxon>
        <taxon>Heteroconchia</taxon>
        <taxon>Palaeoheterodonta</taxon>
        <taxon>Unionida</taxon>
        <taxon>Unionoidea</taxon>
        <taxon>Unionidae</taxon>
        <taxon>Ambleminae</taxon>
        <taxon>Lampsilini</taxon>
        <taxon>Potamilus</taxon>
    </lineage>
</organism>
<feature type="region of interest" description="Disordered" evidence="1">
    <location>
        <begin position="89"/>
        <end position="156"/>
    </location>
</feature>
<dbReference type="AlphaFoldDB" id="A0AAE0RNA7"/>
<feature type="compositionally biased region" description="Low complexity" evidence="1">
    <location>
        <begin position="122"/>
        <end position="132"/>
    </location>
</feature>